<feature type="transmembrane region" description="Helical" evidence="10">
    <location>
        <begin position="367"/>
        <end position="384"/>
    </location>
</feature>
<evidence type="ECO:0000256" key="10">
    <source>
        <dbReference type="SAM" id="Phobius"/>
    </source>
</evidence>
<feature type="transmembrane region" description="Helical" evidence="10">
    <location>
        <begin position="138"/>
        <end position="156"/>
    </location>
</feature>
<feature type="transmembrane region" description="Helical" evidence="10">
    <location>
        <begin position="195"/>
        <end position="216"/>
    </location>
</feature>
<proteinExistence type="inferred from homology"/>
<dbReference type="PANTHER" id="PTHR43823:SF3">
    <property type="entry name" value="MULTIDRUG EXPORT PROTEIN MEPA"/>
    <property type="match status" value="1"/>
</dbReference>
<dbReference type="GO" id="GO:0005886">
    <property type="term" value="C:plasma membrane"/>
    <property type="evidence" value="ECO:0007669"/>
    <property type="project" value="UniProtKB-SubCell"/>
</dbReference>
<dbReference type="InterPro" id="IPR002528">
    <property type="entry name" value="MATE_fam"/>
</dbReference>
<evidence type="ECO:0000256" key="6">
    <source>
        <dbReference type="ARBA" id="ARBA00022692"/>
    </source>
</evidence>
<keyword evidence="4" id="KW-0813">Transport</keyword>
<evidence type="ECO:0000256" key="4">
    <source>
        <dbReference type="ARBA" id="ARBA00022448"/>
    </source>
</evidence>
<comment type="subcellular location">
    <subcellularLocation>
        <location evidence="1">Cell membrane</location>
        <topology evidence="1">Multi-pass membrane protein</topology>
    </subcellularLocation>
</comment>
<feature type="transmembrane region" description="Helical" evidence="10">
    <location>
        <begin position="396"/>
        <end position="414"/>
    </location>
</feature>
<keyword evidence="7 10" id="KW-1133">Transmembrane helix</keyword>
<dbReference type="PIRSF" id="PIRSF006603">
    <property type="entry name" value="DinF"/>
    <property type="match status" value="1"/>
</dbReference>
<feature type="transmembrane region" description="Helical" evidence="10">
    <location>
        <begin position="20"/>
        <end position="39"/>
    </location>
</feature>
<evidence type="ECO:0000256" key="9">
    <source>
        <dbReference type="ARBA" id="ARBA00023251"/>
    </source>
</evidence>
<dbReference type="Proteomes" id="UP000192391">
    <property type="component" value="Chromosome"/>
</dbReference>
<dbReference type="EMBL" id="CP019962">
    <property type="protein sequence ID" value="ARD65264.1"/>
    <property type="molecule type" value="Genomic_DNA"/>
</dbReference>
<dbReference type="PANTHER" id="PTHR43823">
    <property type="entry name" value="SPORULATION PROTEIN YKVU"/>
    <property type="match status" value="1"/>
</dbReference>
<feature type="transmembrane region" description="Helical" evidence="10">
    <location>
        <begin position="59"/>
        <end position="81"/>
    </location>
</feature>
<dbReference type="CDD" id="cd13143">
    <property type="entry name" value="MATE_MepA_like"/>
    <property type="match status" value="1"/>
</dbReference>
<evidence type="ECO:0000256" key="2">
    <source>
        <dbReference type="ARBA" id="ARBA00008417"/>
    </source>
</evidence>
<dbReference type="Pfam" id="PF01554">
    <property type="entry name" value="MatE"/>
    <property type="match status" value="2"/>
</dbReference>
<evidence type="ECO:0000256" key="3">
    <source>
        <dbReference type="ARBA" id="ARBA00022106"/>
    </source>
</evidence>
<dbReference type="InterPro" id="IPR045070">
    <property type="entry name" value="MATE_MepA-like"/>
</dbReference>
<feature type="transmembrane region" description="Helical" evidence="10">
    <location>
        <begin position="93"/>
        <end position="118"/>
    </location>
</feature>
<organism evidence="11 12">
    <name type="scientific">Eubacterium limosum</name>
    <dbReference type="NCBI Taxonomy" id="1736"/>
    <lineage>
        <taxon>Bacteria</taxon>
        <taxon>Bacillati</taxon>
        <taxon>Bacillota</taxon>
        <taxon>Clostridia</taxon>
        <taxon>Eubacteriales</taxon>
        <taxon>Eubacteriaceae</taxon>
        <taxon>Eubacterium</taxon>
    </lineage>
</organism>
<keyword evidence="9" id="KW-0046">Antibiotic resistance</keyword>
<evidence type="ECO:0000256" key="7">
    <source>
        <dbReference type="ARBA" id="ARBA00022989"/>
    </source>
</evidence>
<keyword evidence="8 10" id="KW-0472">Membrane</keyword>
<protein>
    <recommendedName>
        <fullName evidence="3">Multidrug export protein MepA</fullName>
    </recommendedName>
</protein>
<dbReference type="AlphaFoldDB" id="A0AAC9W2R3"/>
<dbReference type="InterPro" id="IPR051327">
    <property type="entry name" value="MATE_MepA_subfamily"/>
</dbReference>
<evidence type="ECO:0000256" key="5">
    <source>
        <dbReference type="ARBA" id="ARBA00022475"/>
    </source>
</evidence>
<evidence type="ECO:0000313" key="11">
    <source>
        <dbReference type="EMBL" id="ARD65264.1"/>
    </source>
</evidence>
<evidence type="ECO:0000256" key="1">
    <source>
        <dbReference type="ARBA" id="ARBA00004651"/>
    </source>
</evidence>
<name>A0AAC9W2R3_EUBLI</name>
<feature type="transmembrane region" description="Helical" evidence="10">
    <location>
        <begin position="420"/>
        <end position="438"/>
    </location>
</feature>
<dbReference type="InterPro" id="IPR048279">
    <property type="entry name" value="MdtK-like"/>
</dbReference>
<gene>
    <name evidence="11" type="ORF">B2M23_06785</name>
</gene>
<feature type="transmembrane region" description="Helical" evidence="10">
    <location>
        <begin position="321"/>
        <end position="347"/>
    </location>
</feature>
<dbReference type="NCBIfam" id="TIGR00797">
    <property type="entry name" value="matE"/>
    <property type="match status" value="1"/>
</dbReference>
<evidence type="ECO:0000256" key="8">
    <source>
        <dbReference type="ARBA" id="ARBA00023136"/>
    </source>
</evidence>
<feature type="transmembrane region" description="Helical" evidence="10">
    <location>
        <begin position="168"/>
        <end position="189"/>
    </location>
</feature>
<dbReference type="GO" id="GO:0046677">
    <property type="term" value="P:response to antibiotic"/>
    <property type="evidence" value="ECO:0007669"/>
    <property type="project" value="UniProtKB-KW"/>
</dbReference>
<keyword evidence="5" id="KW-1003">Cell membrane</keyword>
<dbReference type="KEGG" id="elim:B2M23_06785"/>
<feature type="transmembrane region" description="Helical" evidence="10">
    <location>
        <begin position="237"/>
        <end position="261"/>
    </location>
</feature>
<dbReference type="GO" id="GO:0042910">
    <property type="term" value="F:xenobiotic transmembrane transporter activity"/>
    <property type="evidence" value="ECO:0007669"/>
    <property type="project" value="InterPro"/>
</dbReference>
<dbReference type="RefSeq" id="WP_038353711.1">
    <property type="nucleotide sequence ID" value="NZ_CP019962.1"/>
</dbReference>
<reference evidence="12" key="1">
    <citation type="journal article" date="2017" name="Sci. Rep.">
        <title>Determination of the Genome and Primary Transcriptome of Syngas Fermenting Eubacterium limosum ATCC 8486.</title>
        <authorList>
            <person name="Song Y."/>
            <person name="Shin J."/>
            <person name="Jeong Y."/>
            <person name="Jin S."/>
            <person name="Lee J.K."/>
            <person name="Kim D.R."/>
            <person name="Kim S.C."/>
            <person name="Cho S."/>
            <person name="Cho B.K."/>
        </authorList>
    </citation>
    <scope>NUCLEOTIDE SEQUENCE [LARGE SCALE GENOMIC DNA]</scope>
    <source>
        <strain evidence="12">ATCC 8486</strain>
    </source>
</reference>
<keyword evidence="6 10" id="KW-0812">Transmembrane</keyword>
<evidence type="ECO:0000313" key="12">
    <source>
        <dbReference type="Proteomes" id="UP000192391"/>
    </source>
</evidence>
<dbReference type="GO" id="GO:0015297">
    <property type="term" value="F:antiporter activity"/>
    <property type="evidence" value="ECO:0007669"/>
    <property type="project" value="InterPro"/>
</dbReference>
<sequence length="447" mass="46942">MNENSKRLALLETEDVKKALLRLGIPTMAGMLVSALYNLVDALFIGRLGTLETAAVSILYPLTMVGTGIGLLFGSGAGSYISRLLGQKDYRAVAACSSTAILTGVAVIALLAGAMLLFFDPLMGALGATDSILPYARAYGILYIIGIVFNVFNMILNNLLVAEGAASMSTAAMLAGGFTNLVLDPVLIFGAGMGVAGAAAATLISQMLSSVIYLFCLRRGGSLLTLSPRFFKPSRALYAQIVKIGLPVCFFQFLSGGAVGLTNVAARPFGEAAIAAMGIVNRLMSLEVSALYGFLKGYSPLVGYSFGAGQRDRVNAATRTAVLWSTAVNILFGLGCLVFSGPLIHLFNQESAEVLAIGRTALSVDGVAFMTLGLQIVIGNYFLATGKAKQGGILSVCRQGIFFIPFLFIFTGRWGLTGLIFAQLAADLCATAVTLFLWKREPALKPA</sequence>
<accession>A0AAC9W2R3</accession>
<comment type="similarity">
    <text evidence="2">Belongs to the multi antimicrobial extrusion (MATE) (TC 2.A.66.1) family. MepA subfamily.</text>
</comment>